<dbReference type="InterPro" id="IPR027417">
    <property type="entry name" value="P-loop_NTPase"/>
</dbReference>
<reference evidence="2" key="1">
    <citation type="submission" date="2021-01" db="UniProtKB">
        <authorList>
            <consortium name="EnsemblMetazoa"/>
        </authorList>
    </citation>
    <scope>IDENTIFICATION</scope>
</reference>
<protein>
    <submittedName>
        <fullName evidence="2">Uncharacterized protein</fullName>
    </submittedName>
</protein>
<evidence type="ECO:0000256" key="1">
    <source>
        <dbReference type="SAM" id="MobiDB-lite"/>
    </source>
</evidence>
<proteinExistence type="predicted"/>
<sequence length="897" mass="103367">ISHMSERCSLRVSKMSGVQMTIRCDTIKSALKNFIVPIVVDRYFVISFRCLWDVFDEDLEKANYNLENKREEIETIIKRFDEVMLYFSCLCGMKVSDMRHKLIKRKRQEEERREAPLDSDEDYQSYEIDGEKTVIPGISYWIAISSTRGGANKIEAEICKRIMLAGLNVSDCKEIIVRGKGTYTTLVAYSRLLFQVLKDHNNRGVCSRALRYHYEAVRAAAVKRKITLIENPEFRDPLADERPMARVVLTKNLANDVRGLMLGAIQNIKFTKIELETIDETSSSVSPPSVAKFIPTDPLCIAADELHRFMKKKHYSICKGRVYKKAQDSKFTYVNLQGIEEFILWALGQNQVANACASHVSSLIRVLSKPTCRLIQPIQIMYNYIECLPAGTIFVISQKKFIKVRSFPSNTSPRAFVKYTYRKDRVPYPKPFLDAIFNSFPERKQRTLFLQKYYQLLLHGRFPDKEPKLCLEGEVNSGKTGLMAPFEGIISQDHIAGIVAEGRFSGHLINNDTQLVFMDEWSSDSLSISDAKRILQGGFFMLSQKHSKATKVNYRSGFFITTNKIPDFVNDRDNEAIKKRLETFQTKPLPRKDSYLRNWMRLHCMKIFHYCAEVLKDIPIFTSCADADLRKNTDRHERDNSDEEDEGAVYNDFDGTLDSLIHDSDLEEDLACSSQLVEDSSNENESLLEDPSLQVDDDQVDFYFLASDEADKKRWVKKHPLFSDERDSIDYKKKVNQLKNLSDSQWKSLPISEEDVKRYQIRRKYDWEEADSFYEAWLSRNVPKPLKVPRIVYTSEDDCSDSENEAEAQPEDVKPVELEKFKAKCFNEVMEISASDTDSTDSEVEEDIKPPILKKFKGNPSTEVIEISDSEEDVKPKLKRFKSNIITNGDIVTISDD</sequence>
<organism evidence="2 3">
    <name type="scientific">Clytia hemisphaerica</name>
    <dbReference type="NCBI Taxonomy" id="252671"/>
    <lineage>
        <taxon>Eukaryota</taxon>
        <taxon>Metazoa</taxon>
        <taxon>Cnidaria</taxon>
        <taxon>Hydrozoa</taxon>
        <taxon>Hydroidolina</taxon>
        <taxon>Leptothecata</taxon>
        <taxon>Obeliida</taxon>
        <taxon>Clytiidae</taxon>
        <taxon>Clytia</taxon>
    </lineage>
</organism>
<dbReference type="AlphaFoldDB" id="A0A7M5V4Z1"/>
<dbReference type="OrthoDB" id="5976409at2759"/>
<dbReference type="Gene3D" id="3.40.50.300">
    <property type="entry name" value="P-loop containing nucleotide triphosphate hydrolases"/>
    <property type="match status" value="1"/>
</dbReference>
<keyword evidence="3" id="KW-1185">Reference proteome</keyword>
<feature type="region of interest" description="Disordered" evidence="1">
    <location>
        <begin position="834"/>
        <end position="855"/>
    </location>
</feature>
<accession>A0A7M5V4Z1</accession>
<dbReference type="EnsemblMetazoa" id="CLYHEMT009744.1">
    <property type="protein sequence ID" value="CLYHEMP009744.1"/>
    <property type="gene ID" value="CLYHEMG009744"/>
</dbReference>
<evidence type="ECO:0000313" key="2">
    <source>
        <dbReference type="EnsemblMetazoa" id="CLYHEMP009744.1"/>
    </source>
</evidence>
<dbReference type="Proteomes" id="UP000594262">
    <property type="component" value="Unplaced"/>
</dbReference>
<evidence type="ECO:0000313" key="3">
    <source>
        <dbReference type="Proteomes" id="UP000594262"/>
    </source>
</evidence>
<name>A0A7M5V4Z1_9CNID</name>
<dbReference type="SUPFAM" id="SSF52540">
    <property type="entry name" value="P-loop containing nucleoside triphosphate hydrolases"/>
    <property type="match status" value="1"/>
</dbReference>